<dbReference type="InterPro" id="IPR005119">
    <property type="entry name" value="LysR_subst-bd"/>
</dbReference>
<dbReference type="CDD" id="cd05466">
    <property type="entry name" value="PBP2_LTTR_substrate"/>
    <property type="match status" value="1"/>
</dbReference>
<dbReference type="Gene3D" id="1.10.10.10">
    <property type="entry name" value="Winged helix-like DNA-binding domain superfamily/Winged helix DNA-binding domain"/>
    <property type="match status" value="1"/>
</dbReference>
<gene>
    <name evidence="6" type="ORF">ACFSF0_00635</name>
</gene>
<dbReference type="InterPro" id="IPR036390">
    <property type="entry name" value="WH_DNA-bd_sf"/>
</dbReference>
<dbReference type="RefSeq" id="WP_147914151.1">
    <property type="nucleotide sequence ID" value="NZ_JBHUEJ010000002.1"/>
</dbReference>
<evidence type="ECO:0000259" key="5">
    <source>
        <dbReference type="PROSITE" id="PS50931"/>
    </source>
</evidence>
<dbReference type="Pfam" id="PF03466">
    <property type="entry name" value="LysR_substrate"/>
    <property type="match status" value="1"/>
</dbReference>
<dbReference type="PROSITE" id="PS50931">
    <property type="entry name" value="HTH_LYSR"/>
    <property type="match status" value="1"/>
</dbReference>
<proteinExistence type="inferred from homology"/>
<dbReference type="InterPro" id="IPR000847">
    <property type="entry name" value="LysR_HTH_N"/>
</dbReference>
<comment type="caution">
    <text evidence="6">The sequence shown here is derived from an EMBL/GenBank/DDBJ whole genome shotgun (WGS) entry which is preliminary data.</text>
</comment>
<keyword evidence="3" id="KW-0238">DNA-binding</keyword>
<organism evidence="6 7">
    <name type="scientific">Ottowia flava</name>
    <dbReference type="NCBI Taxonomy" id="2675430"/>
    <lineage>
        <taxon>Bacteria</taxon>
        <taxon>Pseudomonadati</taxon>
        <taxon>Pseudomonadota</taxon>
        <taxon>Betaproteobacteria</taxon>
        <taxon>Burkholderiales</taxon>
        <taxon>Comamonadaceae</taxon>
        <taxon>Ottowia</taxon>
    </lineage>
</organism>
<evidence type="ECO:0000313" key="6">
    <source>
        <dbReference type="EMBL" id="MFD1709104.1"/>
    </source>
</evidence>
<dbReference type="InterPro" id="IPR050950">
    <property type="entry name" value="HTH-type_LysR_regulators"/>
</dbReference>
<evidence type="ECO:0000256" key="1">
    <source>
        <dbReference type="ARBA" id="ARBA00009437"/>
    </source>
</evidence>
<evidence type="ECO:0000256" key="3">
    <source>
        <dbReference type="ARBA" id="ARBA00023125"/>
    </source>
</evidence>
<dbReference type="EMBL" id="JBHUEJ010000002">
    <property type="protein sequence ID" value="MFD1709104.1"/>
    <property type="molecule type" value="Genomic_DNA"/>
</dbReference>
<protein>
    <submittedName>
        <fullName evidence="6">LysR family transcriptional regulator</fullName>
    </submittedName>
</protein>
<evidence type="ECO:0000313" key="7">
    <source>
        <dbReference type="Proteomes" id="UP001597304"/>
    </source>
</evidence>
<keyword evidence="4" id="KW-0804">Transcription</keyword>
<keyword evidence="7" id="KW-1185">Reference proteome</keyword>
<dbReference type="PRINTS" id="PR00039">
    <property type="entry name" value="HTHLYSR"/>
</dbReference>
<sequence length="322" mass="35450">MGPLNLARLRTFCEVADASSYTVAAARLFRTQPAVSKQVAELEAELGLRLFERQGRNIRLTPPGVTLYERARRLLEEAAEFEAKASALARGEQGALRIGAHTLLFRQTLPRLLTAYAKDWPTIDVSIVEDSAERLAMRVESRELDFAFARYMSSDTLMARRLFPMYVVVVVGLEHRFAQSESVDVSDLAGEALLLMPRDSGSRILLDQACQAEGIRLRNAKMETNSPEGLVNMAAAGHGVALLLTMASVEAEGVRAVPLLHHGRHLATWSSILWARRRELPPYAKALIELASVQLRMGFPGEQFRFPANAGDDAAGPPDSPM</sequence>
<feature type="domain" description="HTH lysR-type" evidence="5">
    <location>
        <begin position="4"/>
        <end position="61"/>
    </location>
</feature>
<name>A0ABW4KPL0_9BURK</name>
<dbReference type="PANTHER" id="PTHR30419">
    <property type="entry name" value="HTH-TYPE TRANSCRIPTIONAL REGULATOR YBHD"/>
    <property type="match status" value="1"/>
</dbReference>
<evidence type="ECO:0000256" key="2">
    <source>
        <dbReference type="ARBA" id="ARBA00023015"/>
    </source>
</evidence>
<dbReference type="Gene3D" id="3.40.190.290">
    <property type="match status" value="1"/>
</dbReference>
<dbReference type="Pfam" id="PF00126">
    <property type="entry name" value="HTH_1"/>
    <property type="match status" value="1"/>
</dbReference>
<reference evidence="7" key="1">
    <citation type="journal article" date="2019" name="Int. J. Syst. Evol. Microbiol.">
        <title>The Global Catalogue of Microorganisms (GCM) 10K type strain sequencing project: providing services to taxonomists for standard genome sequencing and annotation.</title>
        <authorList>
            <consortium name="The Broad Institute Genomics Platform"/>
            <consortium name="The Broad Institute Genome Sequencing Center for Infectious Disease"/>
            <person name="Wu L."/>
            <person name="Ma J."/>
        </authorList>
    </citation>
    <scope>NUCLEOTIDE SEQUENCE [LARGE SCALE GENOMIC DNA]</scope>
    <source>
        <strain evidence="7">LMG 29247</strain>
    </source>
</reference>
<dbReference type="SUPFAM" id="SSF53850">
    <property type="entry name" value="Periplasmic binding protein-like II"/>
    <property type="match status" value="1"/>
</dbReference>
<dbReference type="InterPro" id="IPR036388">
    <property type="entry name" value="WH-like_DNA-bd_sf"/>
</dbReference>
<keyword evidence="2" id="KW-0805">Transcription regulation</keyword>
<evidence type="ECO:0000256" key="4">
    <source>
        <dbReference type="ARBA" id="ARBA00023163"/>
    </source>
</evidence>
<comment type="similarity">
    <text evidence="1">Belongs to the LysR transcriptional regulatory family.</text>
</comment>
<accession>A0ABW4KPL0</accession>
<dbReference type="SUPFAM" id="SSF46785">
    <property type="entry name" value="Winged helix' DNA-binding domain"/>
    <property type="match status" value="1"/>
</dbReference>
<dbReference type="Proteomes" id="UP001597304">
    <property type="component" value="Unassembled WGS sequence"/>
</dbReference>